<dbReference type="Proteomes" id="UP000663864">
    <property type="component" value="Unassembled WGS sequence"/>
</dbReference>
<dbReference type="InterPro" id="IPR002347">
    <property type="entry name" value="SDR_fam"/>
</dbReference>
<reference evidence="1" key="1">
    <citation type="submission" date="2021-02" db="EMBL/GenBank/DDBJ databases">
        <authorList>
            <person name="Nowell W R."/>
        </authorList>
    </citation>
    <scope>NUCLEOTIDE SEQUENCE</scope>
</reference>
<evidence type="ECO:0000313" key="2">
    <source>
        <dbReference type="Proteomes" id="UP000663864"/>
    </source>
</evidence>
<comment type="caution">
    <text evidence="1">The sequence shown here is derived from an EMBL/GenBank/DDBJ whole genome shotgun (WGS) entry which is preliminary data.</text>
</comment>
<dbReference type="SUPFAM" id="SSF51735">
    <property type="entry name" value="NAD(P)-binding Rossmann-fold domains"/>
    <property type="match status" value="1"/>
</dbReference>
<dbReference type="Pfam" id="PF00106">
    <property type="entry name" value="adh_short"/>
    <property type="match status" value="1"/>
</dbReference>
<gene>
    <name evidence="1" type="ORF">ZHD862_LOCUS10471</name>
</gene>
<dbReference type="EMBL" id="CAJNOT010000377">
    <property type="protein sequence ID" value="CAF0960034.1"/>
    <property type="molecule type" value="Genomic_DNA"/>
</dbReference>
<name>A0A814DV15_9BILA</name>
<organism evidence="1 2">
    <name type="scientific">Rotaria sordida</name>
    <dbReference type="NCBI Taxonomy" id="392033"/>
    <lineage>
        <taxon>Eukaryota</taxon>
        <taxon>Metazoa</taxon>
        <taxon>Spiralia</taxon>
        <taxon>Gnathifera</taxon>
        <taxon>Rotifera</taxon>
        <taxon>Eurotatoria</taxon>
        <taxon>Bdelloidea</taxon>
        <taxon>Philodinida</taxon>
        <taxon>Philodinidae</taxon>
        <taxon>Rotaria</taxon>
    </lineage>
</organism>
<sequence length="109" mass="12076">MSSLFNLQYKHLRSVATRADSGIGRAVVVLRLVEKGACILDIDLNETGLKVTIQSSCHPQHISIDVMSVRAEEKIIEKVNEYITRQGRLDVFVNVADILRTGSTVDIPV</sequence>
<protein>
    <submittedName>
        <fullName evidence="1">Uncharacterized protein</fullName>
    </submittedName>
</protein>
<dbReference type="InterPro" id="IPR036291">
    <property type="entry name" value="NAD(P)-bd_dom_sf"/>
</dbReference>
<accession>A0A814DV15</accession>
<evidence type="ECO:0000313" key="1">
    <source>
        <dbReference type="EMBL" id="CAF0960034.1"/>
    </source>
</evidence>
<dbReference type="Gene3D" id="3.40.50.720">
    <property type="entry name" value="NAD(P)-binding Rossmann-like Domain"/>
    <property type="match status" value="1"/>
</dbReference>
<dbReference type="AlphaFoldDB" id="A0A814DV15"/>
<proteinExistence type="predicted"/>